<evidence type="ECO:0000313" key="1">
    <source>
        <dbReference type="Proteomes" id="UP000887579"/>
    </source>
</evidence>
<proteinExistence type="predicted"/>
<organism evidence="1 2">
    <name type="scientific">Panagrolaimus sp. ES5</name>
    <dbReference type="NCBI Taxonomy" id="591445"/>
    <lineage>
        <taxon>Eukaryota</taxon>
        <taxon>Metazoa</taxon>
        <taxon>Ecdysozoa</taxon>
        <taxon>Nematoda</taxon>
        <taxon>Chromadorea</taxon>
        <taxon>Rhabditida</taxon>
        <taxon>Tylenchina</taxon>
        <taxon>Panagrolaimomorpha</taxon>
        <taxon>Panagrolaimoidea</taxon>
        <taxon>Panagrolaimidae</taxon>
        <taxon>Panagrolaimus</taxon>
    </lineage>
</organism>
<dbReference type="WBParaSite" id="ES5_v2.g710.t1">
    <property type="protein sequence ID" value="ES5_v2.g710.t1"/>
    <property type="gene ID" value="ES5_v2.g710"/>
</dbReference>
<name>A0AC34GR07_9BILA</name>
<reference evidence="2" key="1">
    <citation type="submission" date="2022-11" db="UniProtKB">
        <authorList>
            <consortium name="WormBaseParasite"/>
        </authorList>
    </citation>
    <scope>IDENTIFICATION</scope>
</reference>
<evidence type="ECO:0000313" key="2">
    <source>
        <dbReference type="WBParaSite" id="ES5_v2.g710.t1"/>
    </source>
</evidence>
<sequence>MNYKTTTKRHHLADHTNFAVTNKKVCIQQNSSSSSITSKQASKIDFAKITLNMIPFSLQNRVKFEIVQNIITANIVAAEEGNKNVTVNAQAAVVTNNVLDFIDPDLYNSLKEHQLDAIKFFIDRVINETAEGRGAMLAHNMGLVHGSTKDEIFNDIHEWYKNKKSILIIGYKMYATLVKEGDDFKKFLQNPGPDLVVFDEAHRLKNMETQIFQLAKDIKTPRKILLTDSPLQNNLMELFSLLHLISPKLLGLKEIFKADFVDPIAKGGAKDASAADVKTMQIRSEVLHNRTKDFIHRKSVKVLINAINVPKIEATFMLRPIKIQKKLIEAYLNRVDPDTGKPAKRNPLNDYRAILKILCHPFLFYEYAKDDQNFTGGSLGTNLIGANRVVIFDACWNPTHDIQSLYRVYRLGQTKPVYIYRLVTSGTMEENVYNLQINKEATCHRVVDEENIDRHFTMAQSDDIYRPNNVPTNEVPIIKGNFNDFFVEKLAKKYKKAIVEVIPHESFFKKYHA</sequence>
<dbReference type="Proteomes" id="UP000887579">
    <property type="component" value="Unplaced"/>
</dbReference>
<protein>
    <submittedName>
        <fullName evidence="2">Helicase ATP-binding domain-containing protein</fullName>
    </submittedName>
</protein>
<accession>A0AC34GR07</accession>